<dbReference type="Pfam" id="PF00440">
    <property type="entry name" value="TetR_N"/>
    <property type="match status" value="1"/>
</dbReference>
<accession>A0ABW2BT99</accession>
<organism evidence="6 7">
    <name type="scientific">Haloechinothrix salitolerans</name>
    <dbReference type="NCBI Taxonomy" id="926830"/>
    <lineage>
        <taxon>Bacteria</taxon>
        <taxon>Bacillati</taxon>
        <taxon>Actinomycetota</taxon>
        <taxon>Actinomycetes</taxon>
        <taxon>Pseudonocardiales</taxon>
        <taxon>Pseudonocardiaceae</taxon>
        <taxon>Haloechinothrix</taxon>
    </lineage>
</organism>
<evidence type="ECO:0000313" key="7">
    <source>
        <dbReference type="Proteomes" id="UP001596337"/>
    </source>
</evidence>
<dbReference type="PROSITE" id="PS50977">
    <property type="entry name" value="HTH_TETR_2"/>
    <property type="match status" value="1"/>
</dbReference>
<comment type="caution">
    <text evidence="6">The sequence shown here is derived from an EMBL/GenBank/DDBJ whole genome shotgun (WGS) entry which is preliminary data.</text>
</comment>
<proteinExistence type="predicted"/>
<dbReference type="InterPro" id="IPR036271">
    <property type="entry name" value="Tet_transcr_reg_TetR-rel_C_sf"/>
</dbReference>
<dbReference type="InterPro" id="IPR009057">
    <property type="entry name" value="Homeodomain-like_sf"/>
</dbReference>
<keyword evidence="3" id="KW-0804">Transcription</keyword>
<dbReference type="SUPFAM" id="SSF48498">
    <property type="entry name" value="Tetracyclin repressor-like, C-terminal domain"/>
    <property type="match status" value="1"/>
</dbReference>
<reference evidence="7" key="1">
    <citation type="journal article" date="2019" name="Int. J. Syst. Evol. Microbiol.">
        <title>The Global Catalogue of Microorganisms (GCM) 10K type strain sequencing project: providing services to taxonomists for standard genome sequencing and annotation.</title>
        <authorList>
            <consortium name="The Broad Institute Genomics Platform"/>
            <consortium name="The Broad Institute Genome Sequencing Center for Infectious Disease"/>
            <person name="Wu L."/>
            <person name="Ma J."/>
        </authorList>
    </citation>
    <scope>NUCLEOTIDE SEQUENCE [LARGE SCALE GENOMIC DNA]</scope>
    <source>
        <strain evidence="7">KCTC 32255</strain>
    </source>
</reference>
<dbReference type="Proteomes" id="UP001596337">
    <property type="component" value="Unassembled WGS sequence"/>
</dbReference>
<keyword evidence="2 4" id="KW-0238">DNA-binding</keyword>
<evidence type="ECO:0000313" key="6">
    <source>
        <dbReference type="EMBL" id="MFC6865714.1"/>
    </source>
</evidence>
<dbReference type="EMBL" id="JBHSXX010000001">
    <property type="protein sequence ID" value="MFC6865714.1"/>
    <property type="molecule type" value="Genomic_DNA"/>
</dbReference>
<name>A0ABW2BT99_9PSEU</name>
<evidence type="ECO:0000256" key="4">
    <source>
        <dbReference type="PROSITE-ProRule" id="PRU00335"/>
    </source>
</evidence>
<evidence type="ECO:0000256" key="2">
    <source>
        <dbReference type="ARBA" id="ARBA00023125"/>
    </source>
</evidence>
<dbReference type="Gene3D" id="1.10.357.10">
    <property type="entry name" value="Tetracycline Repressor, domain 2"/>
    <property type="match status" value="1"/>
</dbReference>
<feature type="domain" description="HTH tetR-type" evidence="5">
    <location>
        <begin position="12"/>
        <end position="72"/>
    </location>
</feature>
<evidence type="ECO:0000256" key="3">
    <source>
        <dbReference type="ARBA" id="ARBA00023163"/>
    </source>
</evidence>
<dbReference type="InterPro" id="IPR001647">
    <property type="entry name" value="HTH_TetR"/>
</dbReference>
<feature type="DNA-binding region" description="H-T-H motif" evidence="4">
    <location>
        <begin position="35"/>
        <end position="54"/>
    </location>
</feature>
<dbReference type="InterPro" id="IPR025996">
    <property type="entry name" value="MT1864/Rv1816-like_C"/>
</dbReference>
<keyword evidence="7" id="KW-1185">Reference proteome</keyword>
<dbReference type="SUPFAM" id="SSF46689">
    <property type="entry name" value="Homeodomain-like"/>
    <property type="match status" value="1"/>
</dbReference>
<dbReference type="InterPro" id="IPR050109">
    <property type="entry name" value="HTH-type_TetR-like_transc_reg"/>
</dbReference>
<gene>
    <name evidence="6" type="ORF">ACFQGD_00990</name>
</gene>
<dbReference type="PRINTS" id="PR00455">
    <property type="entry name" value="HTHTETR"/>
</dbReference>
<evidence type="ECO:0000256" key="1">
    <source>
        <dbReference type="ARBA" id="ARBA00023015"/>
    </source>
</evidence>
<keyword evidence="1" id="KW-0805">Transcription regulation</keyword>
<protein>
    <submittedName>
        <fullName evidence="6">TetR/AcrR family transcriptional regulator</fullName>
    </submittedName>
</protein>
<dbReference type="Pfam" id="PF13305">
    <property type="entry name" value="TetR_C_33"/>
    <property type="match status" value="1"/>
</dbReference>
<dbReference type="PANTHER" id="PTHR30055">
    <property type="entry name" value="HTH-TYPE TRANSCRIPTIONAL REGULATOR RUTR"/>
    <property type="match status" value="1"/>
</dbReference>
<dbReference type="RefSeq" id="WP_345392313.1">
    <property type="nucleotide sequence ID" value="NZ_BAABLA010000007.1"/>
</dbReference>
<sequence length="242" mass="26797">MSEASRSDRQVLDTSSQIKRAARGLLVEHGVEGVTLRAIARKLGLTAPALYRYYRSHSQLLEQLRGEISVELAEELSEDVARLPDDGIGQFFAVCRGFRRWALAHPHEFTLVFASVSTEPASAPLTGANEPFGRVFITSMARVLVSHELAGLPDDLVPAALRNDVAAFRQTVLDTLARQGVRFDPHRLPLEVAFLMVQYWIRIYGHVTLEVFGNFPMTVSQPDVLFDAMLAELARELGLGAL</sequence>
<evidence type="ECO:0000259" key="5">
    <source>
        <dbReference type="PROSITE" id="PS50977"/>
    </source>
</evidence>
<dbReference type="PANTHER" id="PTHR30055:SF243">
    <property type="entry name" value="HTH-TYPE TRANSCRIPTIONAL REGULATOR RV1816"/>
    <property type="match status" value="1"/>
</dbReference>